<dbReference type="Pfam" id="PF01729">
    <property type="entry name" value="QRPTase_C"/>
    <property type="match status" value="1"/>
</dbReference>
<dbReference type="InterPro" id="IPR022412">
    <property type="entry name" value="Quinolinate_PRibosylTrfase_N"/>
</dbReference>
<feature type="binding site" evidence="13">
    <location>
        <position position="242"/>
    </location>
    <ligand>
        <name>substrate</name>
    </ligand>
</feature>
<evidence type="ECO:0000259" key="14">
    <source>
        <dbReference type="Pfam" id="PF01729"/>
    </source>
</evidence>
<dbReference type="Gene3D" id="3.20.20.70">
    <property type="entry name" value="Aldolase class I"/>
    <property type="match status" value="1"/>
</dbReference>
<evidence type="ECO:0000256" key="3">
    <source>
        <dbReference type="ARBA" id="ARBA00009400"/>
    </source>
</evidence>
<feature type="binding site" evidence="13">
    <location>
        <begin position="268"/>
        <end position="270"/>
    </location>
    <ligand>
        <name>substrate</name>
    </ligand>
</feature>
<dbReference type="EC" id="2.4.2.19" evidence="5"/>
<dbReference type="UniPathway" id="UPA00253">
    <property type="reaction ID" value="UER00331"/>
</dbReference>
<evidence type="ECO:0000256" key="5">
    <source>
        <dbReference type="ARBA" id="ARBA00011944"/>
    </source>
</evidence>
<comment type="function">
    <text evidence="1">Involved in the catabolism of quinolinic acid (QA).</text>
</comment>
<dbReference type="KEGG" id="rml:FF011L_40420"/>
<feature type="binding site" evidence="13">
    <location>
        <position position="167"/>
    </location>
    <ligand>
        <name>substrate</name>
    </ligand>
</feature>
<reference evidence="16 17" key="1">
    <citation type="submission" date="2019-02" db="EMBL/GenBank/DDBJ databases">
        <title>Deep-cultivation of Planctomycetes and their phenomic and genomic characterization uncovers novel biology.</title>
        <authorList>
            <person name="Wiegand S."/>
            <person name="Jogler M."/>
            <person name="Boedeker C."/>
            <person name="Pinto D."/>
            <person name="Vollmers J."/>
            <person name="Rivas-Marin E."/>
            <person name="Kohn T."/>
            <person name="Peeters S.H."/>
            <person name="Heuer A."/>
            <person name="Rast P."/>
            <person name="Oberbeckmann S."/>
            <person name="Bunk B."/>
            <person name="Jeske O."/>
            <person name="Meyerdierks A."/>
            <person name="Storesund J.E."/>
            <person name="Kallscheuer N."/>
            <person name="Luecker S."/>
            <person name="Lage O.M."/>
            <person name="Pohl T."/>
            <person name="Merkel B.J."/>
            <person name="Hornburger P."/>
            <person name="Mueller R.-W."/>
            <person name="Bruemmer F."/>
            <person name="Labrenz M."/>
            <person name="Spormann A.M."/>
            <person name="Op den Camp H."/>
            <person name="Overmann J."/>
            <person name="Amann R."/>
            <person name="Jetten M.S.M."/>
            <person name="Mascher T."/>
            <person name="Medema M.H."/>
            <person name="Devos D.P."/>
            <person name="Kaster A.-K."/>
            <person name="Ovreas L."/>
            <person name="Rohde M."/>
            <person name="Galperin M.Y."/>
            <person name="Jogler C."/>
        </authorList>
    </citation>
    <scope>NUCLEOTIDE SEQUENCE [LARGE SCALE GENOMIC DNA]</scope>
    <source>
        <strain evidence="16 17">FF011L</strain>
    </source>
</reference>
<evidence type="ECO:0000313" key="17">
    <source>
        <dbReference type="Proteomes" id="UP000320672"/>
    </source>
</evidence>
<accession>A0A517MK28</accession>
<dbReference type="NCBIfam" id="TIGR00078">
    <property type="entry name" value="nadC"/>
    <property type="match status" value="1"/>
</dbReference>
<sequence>MRRDYAKVLPDEAMQDDCRQLVRLAVREDLERSVDWTTVSIVPAERRGSCAVVPRETGICAGLVTVPWIIDEMEADLTAEVIGQDGTKMTAGESILNLTGNARDLLTCERLILNVLSKLCGIATLTRRYVDRLEGCSARLYDTRKTTPGWRRLEKYAVGCGGGHNHRTGLFDGFLIKDNHLALASNTPGESLSTREAVETARRWAGGRADMTGAPEIVEIEVDSMDQFANVLPAGPDIVLLDNFSLQQLTAAVRLRNAEAPEVELEASGGVTIETLREIALTGVDRISSGALTHQAVWLDLGLDWRSENAT</sequence>
<dbReference type="GO" id="GO:0009435">
    <property type="term" value="P:NAD+ biosynthetic process"/>
    <property type="evidence" value="ECO:0007669"/>
    <property type="project" value="UniProtKB-UniPathway"/>
</dbReference>
<dbReference type="PIRSF" id="PIRSF006250">
    <property type="entry name" value="NadC_ModD"/>
    <property type="match status" value="1"/>
</dbReference>
<dbReference type="GO" id="GO:0034213">
    <property type="term" value="P:quinolinate catabolic process"/>
    <property type="evidence" value="ECO:0007669"/>
    <property type="project" value="TreeGrafter"/>
</dbReference>
<dbReference type="InterPro" id="IPR004393">
    <property type="entry name" value="NadC"/>
</dbReference>
<evidence type="ECO:0000256" key="9">
    <source>
        <dbReference type="ARBA" id="ARBA00033102"/>
    </source>
</evidence>
<dbReference type="SUPFAM" id="SSF54675">
    <property type="entry name" value="Nicotinate/Quinolinate PRTase N-terminal domain-like"/>
    <property type="match status" value="1"/>
</dbReference>
<evidence type="ECO:0000256" key="11">
    <source>
        <dbReference type="ARBA" id="ARBA00069173"/>
    </source>
</evidence>
<evidence type="ECO:0000256" key="7">
    <source>
        <dbReference type="ARBA" id="ARBA00022676"/>
    </source>
</evidence>
<dbReference type="AlphaFoldDB" id="A0A517MK28"/>
<feature type="binding site" evidence="13">
    <location>
        <position position="221"/>
    </location>
    <ligand>
        <name>substrate</name>
    </ligand>
</feature>
<evidence type="ECO:0000256" key="10">
    <source>
        <dbReference type="ARBA" id="ARBA00047445"/>
    </source>
</evidence>
<evidence type="ECO:0000313" key="16">
    <source>
        <dbReference type="EMBL" id="QDS95249.1"/>
    </source>
</evidence>
<dbReference type="GO" id="GO:0005737">
    <property type="term" value="C:cytoplasm"/>
    <property type="evidence" value="ECO:0007669"/>
    <property type="project" value="TreeGrafter"/>
</dbReference>
<feature type="domain" description="Quinolinate phosphoribosyl transferase C-terminal" evidence="14">
    <location>
        <begin position="122"/>
        <end position="304"/>
    </location>
</feature>
<feature type="binding site" evidence="13">
    <location>
        <begin position="143"/>
        <end position="145"/>
    </location>
    <ligand>
        <name>substrate</name>
    </ligand>
</feature>
<dbReference type="OrthoDB" id="9782546at2"/>
<dbReference type="FunFam" id="3.90.1170.20:FF:000001">
    <property type="entry name" value="Nicotinate-nucleotide diphosphorylase (Carboxylating)"/>
    <property type="match status" value="1"/>
</dbReference>
<dbReference type="InterPro" id="IPR002638">
    <property type="entry name" value="Quinolinate_PRibosylTrfase_C"/>
</dbReference>
<comment type="similarity">
    <text evidence="3 12">Belongs to the NadC/ModD family.</text>
</comment>
<keyword evidence="6" id="KW-0662">Pyridine nucleotide biosynthesis</keyword>
<dbReference type="InterPro" id="IPR036068">
    <property type="entry name" value="Nicotinate_pribotase-like_C"/>
</dbReference>
<protein>
    <recommendedName>
        <fullName evidence="11">Probable nicotinate-nucleotide pyrophosphorylase [carboxylating]</fullName>
        <ecNumber evidence="5">2.4.2.19</ecNumber>
    </recommendedName>
    <alternativeName>
        <fullName evidence="9">Quinolinate phosphoribosyltransferase [decarboxylating]</fullName>
    </alternativeName>
</protein>
<evidence type="ECO:0000256" key="4">
    <source>
        <dbReference type="ARBA" id="ARBA00011218"/>
    </source>
</evidence>
<dbReference type="FunFam" id="3.20.20.70:FF:000030">
    <property type="entry name" value="Nicotinate-nucleotide pyrophosphorylase, carboxylating"/>
    <property type="match status" value="1"/>
</dbReference>
<dbReference type="RefSeq" id="WP_145353270.1">
    <property type="nucleotide sequence ID" value="NZ_CP036262.1"/>
</dbReference>
<evidence type="ECO:0000259" key="15">
    <source>
        <dbReference type="Pfam" id="PF02749"/>
    </source>
</evidence>
<dbReference type="CDD" id="cd01572">
    <property type="entry name" value="QPRTase"/>
    <property type="match status" value="1"/>
</dbReference>
<comment type="subunit">
    <text evidence="4">Hexamer formed by 3 homodimers.</text>
</comment>
<dbReference type="InterPro" id="IPR013785">
    <property type="entry name" value="Aldolase_TIM"/>
</dbReference>
<keyword evidence="8 12" id="KW-0808">Transferase</keyword>
<evidence type="ECO:0000256" key="6">
    <source>
        <dbReference type="ARBA" id="ARBA00022642"/>
    </source>
</evidence>
<dbReference type="InterPro" id="IPR037128">
    <property type="entry name" value="Quinolinate_PRibosylTase_N_sf"/>
</dbReference>
<feature type="binding site" evidence="13">
    <location>
        <position position="177"/>
    </location>
    <ligand>
        <name>substrate</name>
    </ligand>
</feature>
<evidence type="ECO:0000256" key="1">
    <source>
        <dbReference type="ARBA" id="ARBA00003237"/>
    </source>
</evidence>
<dbReference type="PANTHER" id="PTHR32179">
    <property type="entry name" value="NICOTINATE-NUCLEOTIDE PYROPHOSPHORYLASE [CARBOXYLATING]"/>
    <property type="match status" value="1"/>
</dbReference>
<feature type="binding site" evidence="13">
    <location>
        <begin position="289"/>
        <end position="291"/>
    </location>
    <ligand>
        <name>substrate</name>
    </ligand>
</feature>
<dbReference type="SUPFAM" id="SSF51690">
    <property type="entry name" value="Nicotinate/Quinolinate PRTase C-terminal domain-like"/>
    <property type="match status" value="1"/>
</dbReference>
<keyword evidence="17" id="KW-1185">Reference proteome</keyword>
<comment type="catalytic activity">
    <reaction evidence="10">
        <text>nicotinate beta-D-ribonucleotide + CO2 + diphosphate = quinolinate + 5-phospho-alpha-D-ribose 1-diphosphate + 2 H(+)</text>
        <dbReference type="Rhea" id="RHEA:12733"/>
        <dbReference type="ChEBI" id="CHEBI:15378"/>
        <dbReference type="ChEBI" id="CHEBI:16526"/>
        <dbReference type="ChEBI" id="CHEBI:29959"/>
        <dbReference type="ChEBI" id="CHEBI:33019"/>
        <dbReference type="ChEBI" id="CHEBI:57502"/>
        <dbReference type="ChEBI" id="CHEBI:58017"/>
        <dbReference type="EC" id="2.4.2.19"/>
    </reaction>
</comment>
<comment type="pathway">
    <text evidence="2">Cofactor biosynthesis; NAD(+) biosynthesis; nicotinate D-ribonucleotide from quinolinate: step 1/1.</text>
</comment>
<evidence type="ECO:0000256" key="2">
    <source>
        <dbReference type="ARBA" id="ARBA00004893"/>
    </source>
</evidence>
<name>A0A517MK28_9BACT</name>
<dbReference type="Pfam" id="PF02749">
    <property type="entry name" value="QRPTase_N"/>
    <property type="match status" value="1"/>
</dbReference>
<proteinExistence type="inferred from homology"/>
<dbReference type="Gene3D" id="3.90.1170.20">
    <property type="entry name" value="Quinolinate phosphoribosyl transferase, N-terminal domain"/>
    <property type="match status" value="1"/>
</dbReference>
<dbReference type="GO" id="GO:0004514">
    <property type="term" value="F:nicotinate-nucleotide diphosphorylase (carboxylating) activity"/>
    <property type="evidence" value="ECO:0007669"/>
    <property type="project" value="UniProtKB-EC"/>
</dbReference>
<dbReference type="Proteomes" id="UP000320672">
    <property type="component" value="Chromosome"/>
</dbReference>
<feature type="domain" description="Quinolinate phosphoribosyl transferase N-terminal" evidence="15">
    <location>
        <begin position="35"/>
        <end position="120"/>
    </location>
</feature>
<evidence type="ECO:0000256" key="13">
    <source>
        <dbReference type="PIRSR" id="PIRSR006250-1"/>
    </source>
</evidence>
<dbReference type="EMBL" id="CP036262">
    <property type="protein sequence ID" value="QDS95249.1"/>
    <property type="molecule type" value="Genomic_DNA"/>
</dbReference>
<dbReference type="InterPro" id="IPR027277">
    <property type="entry name" value="NadC/ModD"/>
</dbReference>
<evidence type="ECO:0000256" key="12">
    <source>
        <dbReference type="PIRNR" id="PIRNR006250"/>
    </source>
</evidence>
<keyword evidence="7 12" id="KW-0328">Glycosyltransferase</keyword>
<gene>
    <name evidence="16" type="primary">nadC</name>
    <name evidence="16" type="ORF">FF011L_40420</name>
</gene>
<organism evidence="16 17">
    <name type="scientific">Roseimaritima multifibrata</name>
    <dbReference type="NCBI Taxonomy" id="1930274"/>
    <lineage>
        <taxon>Bacteria</taxon>
        <taxon>Pseudomonadati</taxon>
        <taxon>Planctomycetota</taxon>
        <taxon>Planctomycetia</taxon>
        <taxon>Pirellulales</taxon>
        <taxon>Pirellulaceae</taxon>
        <taxon>Roseimaritima</taxon>
    </lineage>
</organism>
<evidence type="ECO:0000256" key="8">
    <source>
        <dbReference type="ARBA" id="ARBA00022679"/>
    </source>
</evidence>
<feature type="binding site" evidence="13">
    <location>
        <position position="110"/>
    </location>
    <ligand>
        <name>substrate</name>
    </ligand>
</feature>
<dbReference type="PANTHER" id="PTHR32179:SF3">
    <property type="entry name" value="NICOTINATE-NUCLEOTIDE PYROPHOSPHORYLASE [CARBOXYLATING]"/>
    <property type="match status" value="1"/>
</dbReference>